<dbReference type="PROSITE" id="PS00211">
    <property type="entry name" value="ABC_TRANSPORTER_1"/>
    <property type="match status" value="2"/>
</dbReference>
<gene>
    <name evidence="15" type="ORF">EVOR1521_LOCUS23294</name>
</gene>
<keyword evidence="3" id="KW-0813">Transport</keyword>
<dbReference type="PROSITE" id="PS50893">
    <property type="entry name" value="ABC_TRANSPORTER_2"/>
    <property type="match status" value="2"/>
</dbReference>
<evidence type="ECO:0000256" key="8">
    <source>
        <dbReference type="ARBA" id="ARBA00022989"/>
    </source>
</evidence>
<dbReference type="Pfam" id="PF00664">
    <property type="entry name" value="ABC_membrane"/>
    <property type="match status" value="2"/>
</dbReference>
<dbReference type="Proteomes" id="UP001178507">
    <property type="component" value="Unassembled WGS sequence"/>
</dbReference>
<keyword evidence="8 12" id="KW-1133">Transmembrane helix</keyword>
<dbReference type="GO" id="GO:0005743">
    <property type="term" value="C:mitochondrial inner membrane"/>
    <property type="evidence" value="ECO:0007669"/>
    <property type="project" value="TreeGrafter"/>
</dbReference>
<dbReference type="InterPro" id="IPR003439">
    <property type="entry name" value="ABC_transporter-like_ATP-bd"/>
</dbReference>
<dbReference type="GO" id="GO:0016887">
    <property type="term" value="F:ATP hydrolysis activity"/>
    <property type="evidence" value="ECO:0007669"/>
    <property type="project" value="InterPro"/>
</dbReference>
<dbReference type="Pfam" id="PF00005">
    <property type="entry name" value="ABC_tran"/>
    <property type="match status" value="2"/>
</dbReference>
<dbReference type="InterPro" id="IPR039421">
    <property type="entry name" value="Type_1_exporter"/>
</dbReference>
<protein>
    <submittedName>
        <fullName evidence="15">Uncharacterized protein</fullName>
    </submittedName>
</protein>
<feature type="transmembrane region" description="Helical" evidence="12">
    <location>
        <begin position="735"/>
        <end position="755"/>
    </location>
</feature>
<feature type="domain" description="ABC transporter" evidence="13">
    <location>
        <begin position="378"/>
        <end position="617"/>
    </location>
</feature>
<feature type="transmembrane region" description="Helical" evidence="12">
    <location>
        <begin position="192"/>
        <end position="210"/>
    </location>
</feature>
<feature type="domain" description="ABC transporter" evidence="13">
    <location>
        <begin position="1020"/>
        <end position="1253"/>
    </location>
</feature>
<evidence type="ECO:0000256" key="4">
    <source>
        <dbReference type="ARBA" id="ARBA00022692"/>
    </source>
</evidence>
<dbReference type="InterPro" id="IPR036640">
    <property type="entry name" value="ABC1_TM_sf"/>
</dbReference>
<reference evidence="15" key="1">
    <citation type="submission" date="2023-08" db="EMBL/GenBank/DDBJ databases">
        <authorList>
            <person name="Chen Y."/>
            <person name="Shah S."/>
            <person name="Dougan E. K."/>
            <person name="Thang M."/>
            <person name="Chan C."/>
        </authorList>
    </citation>
    <scope>NUCLEOTIDE SEQUENCE</scope>
</reference>
<evidence type="ECO:0000313" key="16">
    <source>
        <dbReference type="Proteomes" id="UP001178507"/>
    </source>
</evidence>
<feature type="transmembrane region" description="Helical" evidence="12">
    <location>
        <begin position="166"/>
        <end position="186"/>
    </location>
</feature>
<name>A0AA36J655_9DINO</name>
<dbReference type="SUPFAM" id="SSF52540">
    <property type="entry name" value="P-loop containing nucleoside triphosphate hydrolases"/>
    <property type="match status" value="2"/>
</dbReference>
<feature type="domain" description="ABC transmembrane type-1" evidence="14">
    <location>
        <begin position="51"/>
        <end position="340"/>
    </location>
</feature>
<dbReference type="GO" id="GO:0005524">
    <property type="term" value="F:ATP binding"/>
    <property type="evidence" value="ECO:0007669"/>
    <property type="project" value="UniProtKB-KW"/>
</dbReference>
<organism evidence="15 16">
    <name type="scientific">Effrenium voratum</name>
    <dbReference type="NCBI Taxonomy" id="2562239"/>
    <lineage>
        <taxon>Eukaryota</taxon>
        <taxon>Sar</taxon>
        <taxon>Alveolata</taxon>
        <taxon>Dinophyceae</taxon>
        <taxon>Suessiales</taxon>
        <taxon>Symbiodiniaceae</taxon>
        <taxon>Effrenium</taxon>
    </lineage>
</organism>
<dbReference type="SUPFAM" id="SSF90123">
    <property type="entry name" value="ABC transporter transmembrane region"/>
    <property type="match status" value="2"/>
</dbReference>
<dbReference type="SMART" id="SM00382">
    <property type="entry name" value="AAA"/>
    <property type="match status" value="2"/>
</dbReference>
<evidence type="ECO:0000256" key="5">
    <source>
        <dbReference type="ARBA" id="ARBA00022737"/>
    </source>
</evidence>
<keyword evidence="7" id="KW-0067">ATP-binding</keyword>
<accession>A0AA36J655</accession>
<dbReference type="PROSITE" id="PS50929">
    <property type="entry name" value="ABC_TM1F"/>
    <property type="match status" value="2"/>
</dbReference>
<dbReference type="CDD" id="cd18577">
    <property type="entry name" value="ABC_6TM_Pgp_ABCB1_D1_like"/>
    <property type="match status" value="1"/>
</dbReference>
<dbReference type="AlphaFoldDB" id="A0AA36J655"/>
<proteinExistence type="inferred from homology"/>
<feature type="transmembrane region" description="Helical" evidence="12">
    <location>
        <begin position="811"/>
        <end position="832"/>
    </location>
</feature>
<dbReference type="CDD" id="cd18578">
    <property type="entry name" value="ABC_6TM_Pgp_ABCB1_D2_like"/>
    <property type="match status" value="1"/>
</dbReference>
<dbReference type="PANTHER" id="PTHR43394">
    <property type="entry name" value="ATP-DEPENDENT PERMEASE MDL1, MITOCHONDRIAL"/>
    <property type="match status" value="1"/>
</dbReference>
<dbReference type="FunFam" id="3.40.50.300:FF:000967">
    <property type="entry name" value="ABC multidrug transporter mdr4"/>
    <property type="match status" value="1"/>
</dbReference>
<evidence type="ECO:0000313" key="15">
    <source>
        <dbReference type="EMBL" id="CAJ1399824.1"/>
    </source>
</evidence>
<evidence type="ECO:0000256" key="3">
    <source>
        <dbReference type="ARBA" id="ARBA00022448"/>
    </source>
</evidence>
<evidence type="ECO:0000256" key="12">
    <source>
        <dbReference type="SAM" id="Phobius"/>
    </source>
</evidence>
<evidence type="ECO:0000256" key="10">
    <source>
        <dbReference type="ARBA" id="ARBA00023180"/>
    </source>
</evidence>
<keyword evidence="6" id="KW-0547">Nucleotide-binding</keyword>
<keyword evidence="4 12" id="KW-0812">Transmembrane</keyword>
<dbReference type="InterPro" id="IPR017871">
    <property type="entry name" value="ABC_transporter-like_CS"/>
</dbReference>
<evidence type="ECO:0000256" key="2">
    <source>
        <dbReference type="ARBA" id="ARBA00007577"/>
    </source>
</evidence>
<feature type="transmembrane region" description="Helical" evidence="12">
    <location>
        <begin position="922"/>
        <end position="944"/>
    </location>
</feature>
<keyword evidence="9 12" id="KW-0472">Membrane</keyword>
<dbReference type="EMBL" id="CAUJNA010003350">
    <property type="protein sequence ID" value="CAJ1399824.1"/>
    <property type="molecule type" value="Genomic_DNA"/>
</dbReference>
<feature type="transmembrane region" description="Helical" evidence="12">
    <location>
        <begin position="838"/>
        <end position="862"/>
    </location>
</feature>
<feature type="region of interest" description="Disordered" evidence="11">
    <location>
        <begin position="1"/>
        <end position="31"/>
    </location>
</feature>
<dbReference type="GO" id="GO:0015421">
    <property type="term" value="F:ABC-type oligopeptide transporter activity"/>
    <property type="evidence" value="ECO:0007669"/>
    <property type="project" value="TreeGrafter"/>
</dbReference>
<dbReference type="Gene3D" id="1.20.1560.10">
    <property type="entry name" value="ABC transporter type 1, transmembrane domain"/>
    <property type="match status" value="1"/>
</dbReference>
<evidence type="ECO:0000259" key="14">
    <source>
        <dbReference type="PROSITE" id="PS50929"/>
    </source>
</evidence>
<evidence type="ECO:0000256" key="11">
    <source>
        <dbReference type="SAM" id="MobiDB-lite"/>
    </source>
</evidence>
<keyword evidence="16" id="KW-1185">Reference proteome</keyword>
<evidence type="ECO:0000259" key="13">
    <source>
        <dbReference type="PROSITE" id="PS50893"/>
    </source>
</evidence>
<keyword evidence="10" id="KW-0325">Glycoprotein</keyword>
<evidence type="ECO:0000256" key="6">
    <source>
        <dbReference type="ARBA" id="ARBA00022741"/>
    </source>
</evidence>
<comment type="subcellular location">
    <subcellularLocation>
        <location evidence="1">Membrane</location>
        <topology evidence="1">Multi-pass membrane protein</topology>
    </subcellularLocation>
</comment>
<keyword evidence="5" id="KW-0677">Repeat</keyword>
<feature type="domain" description="ABC transmembrane type-1" evidence="14">
    <location>
        <begin position="697"/>
        <end position="983"/>
    </location>
</feature>
<comment type="caution">
    <text evidence="15">The sequence shown here is derived from an EMBL/GenBank/DDBJ whole genome shotgun (WGS) entry which is preliminary data.</text>
</comment>
<sequence>MAHGVYQGVDEATSGSGSSSEDEKSSVLSEDPDSFEVLSETTWSEKLSLGLGSLLALLQGASAPMIAMYTGQCINILSTSNPGNVLSEMQTVLISISILALVQFLLAFLWQTCLMWAAGQQALRWQLRYLKSVFTLDVTWFDLNEAAGLAAKLEGDIAAVHSFMSAGLGFLISSVGQFVSGLALAFVHGWQLTLIVISAMPVLICAGHGLSKQIERQMTQQAEDFARAGGVAEESLMAVRTVAAFGAELSQQRRFERELLTAQRGGVRSGVRIGIFWAAQNFAYACLYALTLWFGGHILLAPAENREALEGGDVIIVLIALITGMTGVSSFAGFAPALAKAVIAAKALKQIIRYKDRSIEPGDFHQEEIPGLAEIQSIEFRGVCFNYPSRPEKAILNQLSFFITQGQKVAFVGESGCGKSTTIQMLERFYDPIQGEIMVNGRPLRSWPVRSWRQKLGYVGQHPVLFATSAMENIKAGAEISDEDAIEAARMAQILDTLSALPEGLETNIGAAGGTLSGGQRQRVAIARALAKKPKVLLLDEATSALDNESERMVQATLDSLDLTMGRSLTSVSIAHRLTTVVNSDMIYVLDSGHCLEQGTHAELMARKGQYFNMASLQQAVESKRQISFPRQHSVHSGASAAIQMSVQKAAPGTFASQASWLQLPTIANEAAPAELATPVLSRLFFAARAEWVVIPFALLAVVLQALCAPFQAYFFNAGIMSYYEKSVDVMLEKLDLACLGLAVIGVASGACVLLQNSLFTYIQECITLVMRKRAFGSTIRMHMGFFDAPENQTSSILVSLERHMTRLSQMFGVGLAMALGSAMTCVASVLFSFFGSWILALVLLLLLPIFFGVSMGVTTAAHRPDSNSDKAWANASHTTTEAVTSIRTVRALGAEEHTLDILTTALQVVADHNRSSACKKAFAFGFTTSLIQLIYLVGFWLSAAMINSGRFEANAVLLTLFCVVFGVMTATTVAMYLPDSASGRIAAMEVFRLIDQHSKIDAVEPEGKICSFGDGTICLKKVDFYYPSRAETMVLKHLSLTIWRGQKVAFCGFSGSGKSTVIQLLLRFYDPQGGSITLGGTEIRDFNVAWYRRQLGLVAQQPLLFDISLEDNVKYGCPDATREQVREAARLANMTFVEGEEERWSQKLGLRGERLSGGQRQRVAIARALLRKPQILLLDEATSDLDSTSEALVQEALQRASKGVTTVTVAHRLSTIRDSDQIFVLLDGQVIEQGTYQELVALGGNFAKLAARSL</sequence>
<feature type="transmembrane region" description="Helical" evidence="12">
    <location>
        <begin position="273"/>
        <end position="294"/>
    </location>
</feature>
<feature type="transmembrane region" description="Helical" evidence="12">
    <location>
        <begin position="91"/>
        <end position="118"/>
    </location>
</feature>
<dbReference type="InterPro" id="IPR003593">
    <property type="entry name" value="AAA+_ATPase"/>
</dbReference>
<feature type="transmembrane region" description="Helical" evidence="12">
    <location>
        <begin position="692"/>
        <end position="715"/>
    </location>
</feature>
<feature type="transmembrane region" description="Helical" evidence="12">
    <location>
        <begin position="49"/>
        <end position="71"/>
    </location>
</feature>
<feature type="transmembrane region" description="Helical" evidence="12">
    <location>
        <begin position="314"/>
        <end position="339"/>
    </location>
</feature>
<dbReference type="Gene3D" id="3.40.50.300">
    <property type="entry name" value="P-loop containing nucleotide triphosphate hydrolases"/>
    <property type="match status" value="2"/>
</dbReference>
<dbReference type="GO" id="GO:0090374">
    <property type="term" value="P:oligopeptide export from mitochondrion"/>
    <property type="evidence" value="ECO:0007669"/>
    <property type="project" value="TreeGrafter"/>
</dbReference>
<evidence type="ECO:0000256" key="1">
    <source>
        <dbReference type="ARBA" id="ARBA00004141"/>
    </source>
</evidence>
<dbReference type="FunFam" id="3.40.50.300:FF:000240">
    <property type="entry name" value="ABC transporter B family member 20"/>
    <property type="match status" value="1"/>
</dbReference>
<comment type="similarity">
    <text evidence="2">Belongs to the ABC transporter superfamily. ABCB family. Multidrug resistance exporter (TC 3.A.1.201) subfamily.</text>
</comment>
<feature type="transmembrane region" description="Helical" evidence="12">
    <location>
        <begin position="956"/>
        <end position="978"/>
    </location>
</feature>
<evidence type="ECO:0000256" key="9">
    <source>
        <dbReference type="ARBA" id="ARBA00023136"/>
    </source>
</evidence>
<dbReference type="PANTHER" id="PTHR43394:SF1">
    <property type="entry name" value="ATP-BINDING CASSETTE SUB-FAMILY B MEMBER 10, MITOCHONDRIAL"/>
    <property type="match status" value="1"/>
</dbReference>
<evidence type="ECO:0000256" key="7">
    <source>
        <dbReference type="ARBA" id="ARBA00022840"/>
    </source>
</evidence>
<dbReference type="InterPro" id="IPR011527">
    <property type="entry name" value="ABC1_TM_dom"/>
</dbReference>
<dbReference type="InterPro" id="IPR027417">
    <property type="entry name" value="P-loop_NTPase"/>
</dbReference>